<dbReference type="Proteomes" id="UP001213000">
    <property type="component" value="Unassembled WGS sequence"/>
</dbReference>
<feature type="chain" id="PRO_5042024163" evidence="2">
    <location>
        <begin position="21"/>
        <end position="171"/>
    </location>
</feature>
<dbReference type="AlphaFoldDB" id="A0AAD5VMZ1"/>
<keyword evidence="2" id="KW-0732">Signal</keyword>
<evidence type="ECO:0000256" key="1">
    <source>
        <dbReference type="SAM" id="Phobius"/>
    </source>
</evidence>
<gene>
    <name evidence="3" type="ORF">NP233_g8109</name>
</gene>
<proteinExistence type="predicted"/>
<sequence>MRFTTVFAATIITLVSSAMAEPQGTPFLPAYCNAASALMVGAAVALLLFTGDTVASAADPTAYFAHTSILVAAIVTFASAVIALPQGTPLLPDHCNAEQVSDTCTDVMELEADLTISNLVISLPLSFALRNTRAVVPLQLRVDSAANVPGEIDKSPLTIFLVLCHLLSPDE</sequence>
<evidence type="ECO:0000313" key="3">
    <source>
        <dbReference type="EMBL" id="KAJ3564712.1"/>
    </source>
</evidence>
<feature type="transmembrane region" description="Helical" evidence="1">
    <location>
        <begin position="62"/>
        <end position="84"/>
    </location>
</feature>
<keyword evidence="4" id="KW-1185">Reference proteome</keyword>
<organism evidence="3 4">
    <name type="scientific">Leucocoprinus birnbaumii</name>
    <dbReference type="NCBI Taxonomy" id="56174"/>
    <lineage>
        <taxon>Eukaryota</taxon>
        <taxon>Fungi</taxon>
        <taxon>Dikarya</taxon>
        <taxon>Basidiomycota</taxon>
        <taxon>Agaricomycotina</taxon>
        <taxon>Agaricomycetes</taxon>
        <taxon>Agaricomycetidae</taxon>
        <taxon>Agaricales</taxon>
        <taxon>Agaricineae</taxon>
        <taxon>Agaricaceae</taxon>
        <taxon>Leucocoprinus</taxon>
    </lineage>
</organism>
<feature type="transmembrane region" description="Helical" evidence="1">
    <location>
        <begin position="30"/>
        <end position="50"/>
    </location>
</feature>
<name>A0AAD5VMZ1_9AGAR</name>
<reference evidence="3" key="1">
    <citation type="submission" date="2022-07" db="EMBL/GenBank/DDBJ databases">
        <title>Genome Sequence of Leucocoprinus birnbaumii.</title>
        <authorList>
            <person name="Buettner E."/>
        </authorList>
    </citation>
    <scope>NUCLEOTIDE SEQUENCE</scope>
    <source>
        <strain evidence="3">VT141</strain>
    </source>
</reference>
<accession>A0AAD5VMZ1</accession>
<comment type="caution">
    <text evidence="3">The sequence shown here is derived from an EMBL/GenBank/DDBJ whole genome shotgun (WGS) entry which is preliminary data.</text>
</comment>
<keyword evidence="1" id="KW-0472">Membrane</keyword>
<keyword evidence="1" id="KW-1133">Transmembrane helix</keyword>
<evidence type="ECO:0000256" key="2">
    <source>
        <dbReference type="SAM" id="SignalP"/>
    </source>
</evidence>
<protein>
    <submittedName>
        <fullName evidence="3">Uncharacterized protein</fullName>
    </submittedName>
</protein>
<keyword evidence="1" id="KW-0812">Transmembrane</keyword>
<dbReference type="EMBL" id="JANIEX010000636">
    <property type="protein sequence ID" value="KAJ3564712.1"/>
    <property type="molecule type" value="Genomic_DNA"/>
</dbReference>
<evidence type="ECO:0000313" key="4">
    <source>
        <dbReference type="Proteomes" id="UP001213000"/>
    </source>
</evidence>
<feature type="signal peptide" evidence="2">
    <location>
        <begin position="1"/>
        <end position="20"/>
    </location>
</feature>